<dbReference type="EMBL" id="JANCLU010000008">
    <property type="protein sequence ID" value="MCP8938902.1"/>
    <property type="molecule type" value="Genomic_DNA"/>
</dbReference>
<dbReference type="Pfam" id="PF07077">
    <property type="entry name" value="DUF1345"/>
    <property type="match status" value="1"/>
</dbReference>
<reference evidence="2 3" key="1">
    <citation type="submission" date="2022-07" db="EMBL/GenBank/DDBJ databases">
        <authorList>
            <person name="Li W.-J."/>
            <person name="Deng Q.-Q."/>
        </authorList>
    </citation>
    <scope>NUCLEOTIDE SEQUENCE [LARGE SCALE GENOMIC DNA]</scope>
    <source>
        <strain evidence="2 3">SYSU M60028</strain>
    </source>
</reference>
<keyword evidence="1" id="KW-0472">Membrane</keyword>
<keyword evidence="1" id="KW-1133">Transmembrane helix</keyword>
<dbReference type="Proteomes" id="UP001205890">
    <property type="component" value="Unassembled WGS sequence"/>
</dbReference>
<evidence type="ECO:0000313" key="2">
    <source>
        <dbReference type="EMBL" id="MCP8938902.1"/>
    </source>
</evidence>
<keyword evidence="1" id="KW-0812">Transmembrane</keyword>
<accession>A0ABT1LBP1</accession>
<dbReference type="InterPro" id="IPR009781">
    <property type="entry name" value="DUF1345"/>
</dbReference>
<evidence type="ECO:0000256" key="1">
    <source>
        <dbReference type="SAM" id="Phobius"/>
    </source>
</evidence>
<feature type="transmembrane region" description="Helical" evidence="1">
    <location>
        <begin position="12"/>
        <end position="31"/>
    </location>
</feature>
<evidence type="ECO:0000313" key="3">
    <source>
        <dbReference type="Proteomes" id="UP001205890"/>
    </source>
</evidence>
<feature type="transmembrane region" description="Helical" evidence="1">
    <location>
        <begin position="43"/>
        <end position="61"/>
    </location>
</feature>
<sequence>MTLGERFVRMARARRILLASIAVGLVVYSLLPSYHRLPSRWLMSWDVGVLVYLVAALWTLYRSTVTDIREHAPLYDEGRLVILALVITAVTASFAAIVLELAISREGGGRIDALALTLAGATVLLSWTFTHLIFAVHYAHEYYGVHEDGDRGGLQFPGVGEPNYLDFLYFAFVIGCATATADVDIVSRRIRRIALTHGVLSFLFNTAILALTINIAAGLIPG</sequence>
<feature type="transmembrane region" description="Helical" evidence="1">
    <location>
        <begin position="115"/>
        <end position="139"/>
    </location>
</feature>
<organism evidence="2 3">
    <name type="scientific">Alsobacter ponti</name>
    <dbReference type="NCBI Taxonomy" id="2962936"/>
    <lineage>
        <taxon>Bacteria</taxon>
        <taxon>Pseudomonadati</taxon>
        <taxon>Pseudomonadota</taxon>
        <taxon>Alphaproteobacteria</taxon>
        <taxon>Hyphomicrobiales</taxon>
        <taxon>Alsobacteraceae</taxon>
        <taxon>Alsobacter</taxon>
    </lineage>
</organism>
<comment type="caution">
    <text evidence="2">The sequence shown here is derived from an EMBL/GenBank/DDBJ whole genome shotgun (WGS) entry which is preliminary data.</text>
</comment>
<keyword evidence="3" id="KW-1185">Reference proteome</keyword>
<feature type="transmembrane region" description="Helical" evidence="1">
    <location>
        <begin position="199"/>
        <end position="220"/>
    </location>
</feature>
<proteinExistence type="predicted"/>
<protein>
    <submittedName>
        <fullName evidence="2">DUF1345 domain-containing protein</fullName>
    </submittedName>
</protein>
<feature type="transmembrane region" description="Helical" evidence="1">
    <location>
        <begin position="81"/>
        <end position="103"/>
    </location>
</feature>
<dbReference type="RefSeq" id="WP_254741379.1">
    <property type="nucleotide sequence ID" value="NZ_JANCLU010000008.1"/>
</dbReference>
<gene>
    <name evidence="2" type="ORF">NK718_10280</name>
</gene>
<name>A0ABT1LBP1_9HYPH</name>